<proteinExistence type="inferred from homology"/>
<dbReference type="SMART" id="SM01274">
    <property type="entry name" value="malic"/>
    <property type="match status" value="1"/>
</dbReference>
<dbReference type="Gene3D" id="3.40.50.10380">
    <property type="entry name" value="Malic enzyme, N-terminal domain"/>
    <property type="match status" value="1"/>
</dbReference>
<sequence>MVSSQLTALIENKPFKSSKNYFQFPKNPPNETSDTLELDFSDTFGPLPLPAGNSEIPSDDPVVIYSRSHSLVGPTPCVDMVVLTDGSRILGLGDLGVQGMAIPIGKLDMYVAAAGINPQRILPIMLDVGTNNQQLLDNPLYIGLRQPRLEGDEYISVVDELMEGLHARWPKAIVQFEDFQFKWAFETLERYRKKICMFNDDIQGTAGVALAGLLGIVRAQGRPLSDFANQKIVVVGAGSAGLGVLKVAYQAAARMAGSEAKPQFFLLDKDERGCIDSAAAPFAKDIGEVESLGLHEGSDLLEVVKKVKPHVLLGLSGVGGVFNEHVDAKLKDAVEKEVGRIRGLVGLAFSTTQKDPPGTGKTQTIFGLLSAILHTN</sequence>
<dbReference type="PANTHER" id="PTHR23406:SF73">
    <property type="entry name" value="NAD-DEPENDENT MALIC ENZYME 2, MITOCHONDRIAL"/>
    <property type="match status" value="1"/>
</dbReference>
<dbReference type="SMART" id="SM00919">
    <property type="entry name" value="Malic_M"/>
    <property type="match status" value="1"/>
</dbReference>
<evidence type="ECO:0000313" key="8">
    <source>
        <dbReference type="EMBL" id="KAJ0217831.1"/>
    </source>
</evidence>
<dbReference type="GO" id="GO:0006108">
    <property type="term" value="P:malate metabolic process"/>
    <property type="evidence" value="ECO:0000318"/>
    <property type="project" value="GO_Central"/>
</dbReference>
<comment type="cofactor">
    <cofactor evidence="1">
        <name>Mn(2+)</name>
        <dbReference type="ChEBI" id="CHEBI:29035"/>
    </cofactor>
</comment>
<dbReference type="InterPro" id="IPR037062">
    <property type="entry name" value="Malic_N_dom_sf"/>
</dbReference>
<dbReference type="EMBL" id="NBSK02000003">
    <property type="protein sequence ID" value="KAJ0217831.1"/>
    <property type="molecule type" value="Genomic_DNA"/>
</dbReference>
<comment type="caution">
    <text evidence="8">The sequence shown here is derived from an EMBL/GenBank/DDBJ whole genome shotgun (WGS) entry which is preliminary data.</text>
</comment>
<dbReference type="InterPro" id="IPR001891">
    <property type="entry name" value="Malic_OxRdtase"/>
</dbReference>
<dbReference type="InterPro" id="IPR036291">
    <property type="entry name" value="NAD(P)-bd_dom_sf"/>
</dbReference>
<dbReference type="GO" id="GO:0051287">
    <property type="term" value="F:NAD binding"/>
    <property type="evidence" value="ECO:0007669"/>
    <property type="project" value="InterPro"/>
</dbReference>
<dbReference type="InterPro" id="IPR015884">
    <property type="entry name" value="Malic_enzyme_CS"/>
</dbReference>
<dbReference type="PRINTS" id="PR00072">
    <property type="entry name" value="MALOXRDTASE"/>
</dbReference>
<dbReference type="Pfam" id="PF03949">
    <property type="entry name" value="Malic_M"/>
    <property type="match status" value="1"/>
</dbReference>
<keyword evidence="9" id="KW-1185">Reference proteome</keyword>
<feature type="domain" description="Malic enzyme NAD-binding" evidence="6">
    <location>
        <begin position="202"/>
        <end position="372"/>
    </location>
</feature>
<dbReference type="SUPFAM" id="SSF51735">
    <property type="entry name" value="NAD(P)-binding Rossmann-fold domains"/>
    <property type="match status" value="1"/>
</dbReference>
<evidence type="ECO:0000259" key="7">
    <source>
        <dbReference type="SMART" id="SM01274"/>
    </source>
</evidence>
<dbReference type="GO" id="GO:0046872">
    <property type="term" value="F:metal ion binding"/>
    <property type="evidence" value="ECO:0007669"/>
    <property type="project" value="UniProtKB-KW"/>
</dbReference>
<dbReference type="InterPro" id="IPR012301">
    <property type="entry name" value="Malic_N_dom"/>
</dbReference>
<evidence type="ECO:0000256" key="1">
    <source>
        <dbReference type="ARBA" id="ARBA00001936"/>
    </source>
</evidence>
<organism evidence="8 9">
    <name type="scientific">Lactuca sativa</name>
    <name type="common">Garden lettuce</name>
    <dbReference type="NCBI Taxonomy" id="4236"/>
    <lineage>
        <taxon>Eukaryota</taxon>
        <taxon>Viridiplantae</taxon>
        <taxon>Streptophyta</taxon>
        <taxon>Embryophyta</taxon>
        <taxon>Tracheophyta</taxon>
        <taxon>Spermatophyta</taxon>
        <taxon>Magnoliopsida</taxon>
        <taxon>eudicotyledons</taxon>
        <taxon>Gunneridae</taxon>
        <taxon>Pentapetalae</taxon>
        <taxon>asterids</taxon>
        <taxon>campanulids</taxon>
        <taxon>Asterales</taxon>
        <taxon>Asteraceae</taxon>
        <taxon>Cichorioideae</taxon>
        <taxon>Cichorieae</taxon>
        <taxon>Lactucinae</taxon>
        <taxon>Lactuca</taxon>
    </lineage>
</organism>
<feature type="domain" description="Malic enzyme N-terminal" evidence="7">
    <location>
        <begin position="17"/>
        <end position="192"/>
    </location>
</feature>
<dbReference type="PROSITE" id="PS00331">
    <property type="entry name" value="MALIC_ENZYMES"/>
    <property type="match status" value="1"/>
</dbReference>
<protein>
    <recommendedName>
        <fullName evidence="5">Malic enzyme</fullName>
    </recommendedName>
</protein>
<dbReference type="Pfam" id="PF00390">
    <property type="entry name" value="malic"/>
    <property type="match status" value="1"/>
</dbReference>
<evidence type="ECO:0000256" key="2">
    <source>
        <dbReference type="ARBA" id="ARBA00001946"/>
    </source>
</evidence>
<keyword evidence="4 5" id="KW-0479">Metal-binding</keyword>
<dbReference type="PANTHER" id="PTHR23406">
    <property type="entry name" value="MALIC ENZYME-RELATED"/>
    <property type="match status" value="1"/>
</dbReference>
<keyword evidence="5" id="KW-0560">Oxidoreductase</keyword>
<dbReference type="InterPro" id="IPR012302">
    <property type="entry name" value="Malic_NAD-bd"/>
</dbReference>
<evidence type="ECO:0000259" key="6">
    <source>
        <dbReference type="SMART" id="SM00919"/>
    </source>
</evidence>
<comment type="cofactor">
    <cofactor evidence="2">
        <name>Mg(2+)</name>
        <dbReference type="ChEBI" id="CHEBI:18420"/>
    </cofactor>
</comment>
<dbReference type="InterPro" id="IPR046346">
    <property type="entry name" value="Aminoacid_DH-like_N_sf"/>
</dbReference>
<evidence type="ECO:0000256" key="5">
    <source>
        <dbReference type="RuleBase" id="RU003426"/>
    </source>
</evidence>
<accession>A0A9R1W3M3</accession>
<gene>
    <name evidence="8" type="ORF">LSAT_V11C300111250</name>
</gene>
<name>A0A9R1W3M3_LACSA</name>
<evidence type="ECO:0000256" key="3">
    <source>
        <dbReference type="ARBA" id="ARBA00008785"/>
    </source>
</evidence>
<comment type="similarity">
    <text evidence="3 5">Belongs to the malic enzymes family.</text>
</comment>
<reference evidence="8 9" key="1">
    <citation type="journal article" date="2017" name="Nat. Commun.">
        <title>Genome assembly with in vitro proximity ligation data and whole-genome triplication in lettuce.</title>
        <authorList>
            <person name="Reyes-Chin-Wo S."/>
            <person name="Wang Z."/>
            <person name="Yang X."/>
            <person name="Kozik A."/>
            <person name="Arikit S."/>
            <person name="Song C."/>
            <person name="Xia L."/>
            <person name="Froenicke L."/>
            <person name="Lavelle D.O."/>
            <person name="Truco M.J."/>
            <person name="Xia R."/>
            <person name="Zhu S."/>
            <person name="Xu C."/>
            <person name="Xu H."/>
            <person name="Xu X."/>
            <person name="Cox K."/>
            <person name="Korf I."/>
            <person name="Meyers B.C."/>
            <person name="Michelmore R.W."/>
        </authorList>
    </citation>
    <scope>NUCLEOTIDE SEQUENCE [LARGE SCALE GENOMIC DNA]</scope>
    <source>
        <strain evidence="9">cv. Salinas</strain>
        <tissue evidence="8">Seedlings</tissue>
    </source>
</reference>
<dbReference type="AlphaFoldDB" id="A0A9R1W3M3"/>
<dbReference type="GO" id="GO:0004471">
    <property type="term" value="F:malate dehydrogenase (decarboxylating) (NAD+) activity"/>
    <property type="evidence" value="ECO:0000318"/>
    <property type="project" value="GO_Central"/>
</dbReference>
<dbReference type="SUPFAM" id="SSF53223">
    <property type="entry name" value="Aminoacid dehydrogenase-like, N-terminal domain"/>
    <property type="match status" value="1"/>
</dbReference>
<evidence type="ECO:0000313" key="9">
    <source>
        <dbReference type="Proteomes" id="UP000235145"/>
    </source>
</evidence>
<dbReference type="Gene3D" id="3.40.50.720">
    <property type="entry name" value="NAD(P)-binding Rossmann-like Domain"/>
    <property type="match status" value="1"/>
</dbReference>
<evidence type="ECO:0000256" key="4">
    <source>
        <dbReference type="ARBA" id="ARBA00022723"/>
    </source>
</evidence>
<dbReference type="Proteomes" id="UP000235145">
    <property type="component" value="Unassembled WGS sequence"/>
</dbReference>